<feature type="transmembrane region" description="Helical" evidence="1">
    <location>
        <begin position="221"/>
        <end position="239"/>
    </location>
</feature>
<evidence type="ECO:0008006" key="4">
    <source>
        <dbReference type="Google" id="ProtNLM"/>
    </source>
</evidence>
<feature type="transmembrane region" description="Helical" evidence="1">
    <location>
        <begin position="146"/>
        <end position="164"/>
    </location>
</feature>
<keyword evidence="1" id="KW-0472">Membrane</keyword>
<keyword evidence="1" id="KW-0812">Transmembrane</keyword>
<feature type="transmembrane region" description="Helical" evidence="1">
    <location>
        <begin position="334"/>
        <end position="352"/>
    </location>
</feature>
<feature type="transmembrane region" description="Helical" evidence="1">
    <location>
        <begin position="65"/>
        <end position="81"/>
    </location>
</feature>
<protein>
    <recommendedName>
        <fullName evidence="4">Glycosyltransferase RgtA/B/C/D-like domain-containing protein</fullName>
    </recommendedName>
</protein>
<accession>A0A1G1KTV5</accession>
<reference evidence="2 3" key="1">
    <citation type="journal article" date="2016" name="Nat. Commun.">
        <title>Thousands of microbial genomes shed light on interconnected biogeochemical processes in an aquifer system.</title>
        <authorList>
            <person name="Anantharaman K."/>
            <person name="Brown C.T."/>
            <person name="Hug L.A."/>
            <person name="Sharon I."/>
            <person name="Castelle C.J."/>
            <person name="Probst A.J."/>
            <person name="Thomas B.C."/>
            <person name="Singh A."/>
            <person name="Wilkins M.J."/>
            <person name="Karaoz U."/>
            <person name="Brodie E.L."/>
            <person name="Williams K.H."/>
            <person name="Hubbard S.S."/>
            <person name="Banfield J.F."/>
        </authorList>
    </citation>
    <scope>NUCLEOTIDE SEQUENCE [LARGE SCALE GENOMIC DNA]</scope>
</reference>
<name>A0A1G1KTV5_9BACT</name>
<comment type="caution">
    <text evidence="2">The sequence shown here is derived from an EMBL/GenBank/DDBJ whole genome shotgun (WGS) entry which is preliminary data.</text>
</comment>
<sequence length="496" mass="57273">MNQIPDECRKRMWLFGGVLTIGIGLLLYPMLGHQTIKAMFEHGTFDRIFAGYPVTWWLEKADKRFQQIFGVFVVGMFFLIIKWSSCTGNKKTFLFLLALFILGISFLYLQFDVIRFTAFTVSVFSIHLLCTAFREKESSSLNSKRVLFLIIALGTLIRFFLAYATDGNFDMGGFIFIADVAHKGGNIYLETHRYNYSCAWFLISGFLSNIQNSFPTLGYPLIHRVFLSCVDLATLWLLMEIARIKGLSRPKTAIFFYLNPVSFLLTGFHGQFENLALLMIILGIYCYLRLENKPLMKKGLLWLFSTIGMIVKHNIFYATLICANFLAKRHIIRFVLFTISVALFLLTFLPYWSVAHKAIIDNVFHYGGITDVYGITSFLHIPGAKYLFIIGLFLYCLLLKNKDILKQCLLGSLFFLTFTTGYGIQYFVLPIAFASLRPSKGFLLYTIVATIFIMAGHANVNIYFFRSFNQWNLMWLAVLYWFLTEHFEITIRKRSE</sequence>
<feature type="transmembrane region" description="Helical" evidence="1">
    <location>
        <begin position="116"/>
        <end position="134"/>
    </location>
</feature>
<feature type="transmembrane region" description="Helical" evidence="1">
    <location>
        <begin position="272"/>
        <end position="290"/>
    </location>
</feature>
<evidence type="ECO:0000313" key="3">
    <source>
        <dbReference type="Proteomes" id="UP000178187"/>
    </source>
</evidence>
<feature type="transmembrane region" description="Helical" evidence="1">
    <location>
        <begin position="302"/>
        <end position="327"/>
    </location>
</feature>
<feature type="transmembrane region" description="Helical" evidence="1">
    <location>
        <begin position="410"/>
        <end position="436"/>
    </location>
</feature>
<evidence type="ECO:0000313" key="2">
    <source>
        <dbReference type="EMBL" id="OGW96337.1"/>
    </source>
</evidence>
<feature type="transmembrane region" description="Helical" evidence="1">
    <location>
        <begin position="12"/>
        <end position="31"/>
    </location>
</feature>
<evidence type="ECO:0000256" key="1">
    <source>
        <dbReference type="SAM" id="Phobius"/>
    </source>
</evidence>
<proteinExistence type="predicted"/>
<dbReference type="AlphaFoldDB" id="A0A1G1KTV5"/>
<feature type="transmembrane region" description="Helical" evidence="1">
    <location>
        <begin position="442"/>
        <end position="465"/>
    </location>
</feature>
<dbReference type="EMBL" id="MHFR01000051">
    <property type="protein sequence ID" value="OGW96337.1"/>
    <property type="molecule type" value="Genomic_DNA"/>
</dbReference>
<feature type="transmembrane region" description="Helical" evidence="1">
    <location>
        <begin position="372"/>
        <end position="398"/>
    </location>
</feature>
<dbReference type="Proteomes" id="UP000178187">
    <property type="component" value="Unassembled WGS sequence"/>
</dbReference>
<keyword evidence="1" id="KW-1133">Transmembrane helix</keyword>
<feature type="transmembrane region" description="Helical" evidence="1">
    <location>
        <begin position="93"/>
        <end position="110"/>
    </location>
</feature>
<gene>
    <name evidence="2" type="ORF">A3G33_03255</name>
</gene>
<organism evidence="2 3">
    <name type="scientific">Candidatus Danuiimicrobium aquiferis</name>
    <dbReference type="NCBI Taxonomy" id="1801832"/>
    <lineage>
        <taxon>Bacteria</taxon>
        <taxon>Pseudomonadati</taxon>
        <taxon>Candidatus Omnitrophota</taxon>
        <taxon>Candidatus Danuiimicrobium</taxon>
    </lineage>
</organism>